<gene>
    <name evidence="2" type="ORF">PENTCL1PPCAC_25003</name>
</gene>
<accession>A0AAV5U9R9</accession>
<feature type="compositionally biased region" description="Pro residues" evidence="1">
    <location>
        <begin position="206"/>
        <end position="216"/>
    </location>
</feature>
<feature type="non-terminal residue" evidence="2">
    <location>
        <position position="353"/>
    </location>
</feature>
<reference evidence="2" key="1">
    <citation type="submission" date="2023-10" db="EMBL/GenBank/DDBJ databases">
        <title>Genome assembly of Pristionchus species.</title>
        <authorList>
            <person name="Yoshida K."/>
            <person name="Sommer R.J."/>
        </authorList>
    </citation>
    <scope>NUCLEOTIDE SEQUENCE</scope>
    <source>
        <strain evidence="2">RS0144</strain>
    </source>
</reference>
<evidence type="ECO:0000313" key="3">
    <source>
        <dbReference type="Proteomes" id="UP001432027"/>
    </source>
</evidence>
<comment type="caution">
    <text evidence="2">The sequence shown here is derived from an EMBL/GenBank/DDBJ whole genome shotgun (WGS) entry which is preliminary data.</text>
</comment>
<dbReference type="Proteomes" id="UP001432027">
    <property type="component" value="Unassembled WGS sequence"/>
</dbReference>
<feature type="compositionally biased region" description="Low complexity" evidence="1">
    <location>
        <begin position="125"/>
        <end position="137"/>
    </location>
</feature>
<name>A0AAV5U9R9_9BILA</name>
<feature type="region of interest" description="Disordered" evidence="1">
    <location>
        <begin position="174"/>
        <end position="353"/>
    </location>
</feature>
<keyword evidence="3" id="KW-1185">Reference proteome</keyword>
<feature type="compositionally biased region" description="Low complexity" evidence="1">
    <location>
        <begin position="341"/>
        <end position="353"/>
    </location>
</feature>
<feature type="compositionally biased region" description="Basic and acidic residues" evidence="1">
    <location>
        <begin position="295"/>
        <end position="305"/>
    </location>
</feature>
<dbReference type="AlphaFoldDB" id="A0AAV5U9R9"/>
<organism evidence="2 3">
    <name type="scientific">Pristionchus entomophagus</name>
    <dbReference type="NCBI Taxonomy" id="358040"/>
    <lineage>
        <taxon>Eukaryota</taxon>
        <taxon>Metazoa</taxon>
        <taxon>Ecdysozoa</taxon>
        <taxon>Nematoda</taxon>
        <taxon>Chromadorea</taxon>
        <taxon>Rhabditida</taxon>
        <taxon>Rhabditina</taxon>
        <taxon>Diplogasteromorpha</taxon>
        <taxon>Diplogasteroidea</taxon>
        <taxon>Neodiplogasteridae</taxon>
        <taxon>Pristionchus</taxon>
    </lineage>
</organism>
<evidence type="ECO:0000313" key="2">
    <source>
        <dbReference type="EMBL" id="GMT02829.1"/>
    </source>
</evidence>
<feature type="region of interest" description="Disordered" evidence="1">
    <location>
        <begin position="125"/>
        <end position="149"/>
    </location>
</feature>
<feature type="compositionally biased region" description="Pro residues" evidence="1">
    <location>
        <begin position="307"/>
        <end position="317"/>
    </location>
</feature>
<protein>
    <submittedName>
        <fullName evidence="2">Uncharacterized protein</fullName>
    </submittedName>
</protein>
<feature type="compositionally biased region" description="Basic residues" evidence="1">
    <location>
        <begin position="272"/>
        <end position="281"/>
    </location>
</feature>
<proteinExistence type="predicted"/>
<evidence type="ECO:0000256" key="1">
    <source>
        <dbReference type="SAM" id="MobiDB-lite"/>
    </source>
</evidence>
<sequence length="353" mass="39293">EGPQMRIIDRSRLLIYVCVAYLVNTNHALQVGDRFFLDDSIASELEDWELRWLKDAVRRGRAFVSKGGVQKNGEFEDDDWETFARKVQAQNDRSSSVTRPAAIPAPEPSFLGSFGAAPPSVISIGPSPSSSGSTSFSHLPGVRAGHSPAKSEDNAFFFGSMDPSMFMQPVIVQPQQHQATPPQQQPQPIVPSHKPRPITRRIGPTPTRPPPPPPPSRTSSRTESEMPEDGVDFTFDHILRQLISRRQKQLADDDDGEMQQLQPPTTTAAAAPKRRKMRPLKHIITGSEEEAASMKFHDADRERKRPTTPPPALPGHPPNEWVMMDPDDSDPEREEVKVPDQLPVPTLQQLQQP</sequence>
<feature type="compositionally biased region" description="Low complexity" evidence="1">
    <location>
        <begin position="258"/>
        <end position="271"/>
    </location>
</feature>
<feature type="non-terminal residue" evidence="2">
    <location>
        <position position="1"/>
    </location>
</feature>
<dbReference type="EMBL" id="BTSX01000006">
    <property type="protein sequence ID" value="GMT02829.1"/>
    <property type="molecule type" value="Genomic_DNA"/>
</dbReference>